<protein>
    <submittedName>
        <fullName evidence="3">N-acetyltransferase domain-containing protein</fullName>
    </submittedName>
</protein>
<keyword evidence="2" id="KW-1185">Reference proteome</keyword>
<name>A0A9J2PW40_ASCLU</name>
<feature type="domain" description="N-acetyltransferase" evidence="1">
    <location>
        <begin position="21"/>
        <end position="162"/>
    </location>
</feature>
<dbReference type="Proteomes" id="UP000036681">
    <property type="component" value="Unplaced"/>
</dbReference>
<reference evidence="3" key="1">
    <citation type="submission" date="2023-03" db="UniProtKB">
        <authorList>
            <consortium name="WormBaseParasite"/>
        </authorList>
    </citation>
    <scope>IDENTIFICATION</scope>
</reference>
<accession>A0A9J2PW40</accession>
<dbReference type="Pfam" id="PF18014">
    <property type="entry name" value="Acetyltransf_18"/>
    <property type="match status" value="1"/>
</dbReference>
<dbReference type="GO" id="GO:0016747">
    <property type="term" value="F:acyltransferase activity, transferring groups other than amino-acyl groups"/>
    <property type="evidence" value="ECO:0007669"/>
    <property type="project" value="InterPro"/>
</dbReference>
<dbReference type="InterPro" id="IPR016181">
    <property type="entry name" value="Acyl_CoA_acyltransferase"/>
</dbReference>
<dbReference type="AlphaFoldDB" id="A0A9J2PW40"/>
<dbReference type="Gene3D" id="3.40.630.90">
    <property type="match status" value="1"/>
</dbReference>
<dbReference type="InterPro" id="IPR041496">
    <property type="entry name" value="YitH/HolE_GNAT"/>
</dbReference>
<organism evidence="2 3">
    <name type="scientific">Ascaris lumbricoides</name>
    <name type="common">Giant roundworm</name>
    <dbReference type="NCBI Taxonomy" id="6252"/>
    <lineage>
        <taxon>Eukaryota</taxon>
        <taxon>Metazoa</taxon>
        <taxon>Ecdysozoa</taxon>
        <taxon>Nematoda</taxon>
        <taxon>Chromadorea</taxon>
        <taxon>Rhabditida</taxon>
        <taxon>Spirurina</taxon>
        <taxon>Ascaridomorpha</taxon>
        <taxon>Ascaridoidea</taxon>
        <taxon>Ascarididae</taxon>
        <taxon>Ascaris</taxon>
    </lineage>
</organism>
<dbReference type="InterPro" id="IPR000182">
    <property type="entry name" value="GNAT_dom"/>
</dbReference>
<evidence type="ECO:0000259" key="1">
    <source>
        <dbReference type="PROSITE" id="PS51186"/>
    </source>
</evidence>
<dbReference type="PANTHER" id="PTHR47237">
    <property type="entry name" value="SLL0310 PROTEIN"/>
    <property type="match status" value="1"/>
</dbReference>
<proteinExistence type="predicted"/>
<dbReference type="Gene3D" id="3.40.630.30">
    <property type="match status" value="1"/>
</dbReference>
<dbReference type="PANTHER" id="PTHR47237:SF1">
    <property type="entry name" value="SLL0310 PROTEIN"/>
    <property type="match status" value="1"/>
</dbReference>
<evidence type="ECO:0000313" key="2">
    <source>
        <dbReference type="Proteomes" id="UP000036681"/>
    </source>
</evidence>
<evidence type="ECO:0000313" key="3">
    <source>
        <dbReference type="WBParaSite" id="ALUE_0001361301-mRNA-1"/>
    </source>
</evidence>
<dbReference type="InterPro" id="IPR052729">
    <property type="entry name" value="Acyl/Acetyltrans_Enzymes"/>
</dbReference>
<sequence>MDDDFEYDSDPASAPNLLERLQFVRGSKEDFSAMLHASNKSNQWVRKFRDYDCYEKILGTEKLHDTVAKTKYGEYVGSCICFQFPEMSFVAIYYVCPNYRTKGVGTRLFASTVTDSLRKGNIGLHAVQEMSPVYEKLGFAVRANWLVDMVRMTDINMEKIHDLKSSLTVKGARDVGLEKLVEYDTTVNKTKREPFVRHWAYERNDSVCKVVVDADDHVIGYGCARLLSVVASPALCPIYADSDDAFVALFKALALCYEEELKENNRIDIRSPSTKTPRIKQLLSEVAQITVKSQCTPQFTKYVPEHDIEKIYSITDMTFFI</sequence>
<dbReference type="Pfam" id="PF13508">
    <property type="entry name" value="Acetyltransf_7"/>
    <property type="match status" value="1"/>
</dbReference>
<dbReference type="WBParaSite" id="ALUE_0001361301-mRNA-1">
    <property type="protein sequence ID" value="ALUE_0001361301-mRNA-1"/>
    <property type="gene ID" value="ALUE_0001361301"/>
</dbReference>
<dbReference type="PROSITE" id="PS51186">
    <property type="entry name" value="GNAT"/>
    <property type="match status" value="1"/>
</dbReference>
<dbReference type="SUPFAM" id="SSF55729">
    <property type="entry name" value="Acyl-CoA N-acyltransferases (Nat)"/>
    <property type="match status" value="1"/>
</dbReference>